<feature type="transmembrane region" description="Helical" evidence="1">
    <location>
        <begin position="143"/>
        <end position="162"/>
    </location>
</feature>
<reference evidence="3" key="1">
    <citation type="submission" date="2023-06" db="EMBL/GenBank/DDBJ databases">
        <title>Sysu t00192.</title>
        <authorList>
            <person name="Gao L."/>
            <person name="Fang B.-Z."/>
            <person name="Li W.-J."/>
        </authorList>
    </citation>
    <scope>NUCLEOTIDE SEQUENCE</scope>
    <source>
        <strain evidence="3">SYSU T00192</strain>
    </source>
</reference>
<keyword evidence="3" id="KW-0378">Hydrolase</keyword>
<feature type="transmembrane region" description="Helical" evidence="1">
    <location>
        <begin position="171"/>
        <end position="189"/>
    </location>
</feature>
<feature type="domain" description="CAAX prenyl protease 2/Lysostaphin resistance protein A-like" evidence="2">
    <location>
        <begin position="133"/>
        <end position="232"/>
    </location>
</feature>
<dbReference type="GO" id="GO:0008237">
    <property type="term" value="F:metallopeptidase activity"/>
    <property type="evidence" value="ECO:0007669"/>
    <property type="project" value="UniProtKB-KW"/>
</dbReference>
<evidence type="ECO:0000313" key="3">
    <source>
        <dbReference type="EMBL" id="MDN4475135.1"/>
    </source>
</evidence>
<keyword evidence="4" id="KW-1185">Reference proteome</keyword>
<sequence>MATAVTTTTKPDYPFYADIPTAISGQRWLVVVAACAVAFAQLILVPDPSPLVHWIQVILFPLIPLAALAWAAPRGWTAVFRRLRLRDLPLMLGFAILNMVVTTGIAYAVGQITDTVANPAGEAIQTMAAGDRVMMLLSTIPQLIGEEVVTILPLLALLSVLVRRLGWSRRAALLTAWVATAVMFGAMHLPTYDWNIVQCLVIIGSARLILSLAYMVTKNLWVSAGAHIANDWAIFLAPIVLGGVTLLA</sequence>
<keyword evidence="1" id="KW-1133">Transmembrane helix</keyword>
<keyword evidence="1" id="KW-0472">Membrane</keyword>
<protein>
    <submittedName>
        <fullName evidence="3">CPBP family intramembrane metalloprotease</fullName>
        <ecNumber evidence="3">3.4.-.-</ecNumber>
    </submittedName>
</protein>
<feature type="transmembrane region" description="Helical" evidence="1">
    <location>
        <begin position="28"/>
        <end position="45"/>
    </location>
</feature>
<name>A0ABT8G7N4_9MICO</name>
<dbReference type="EC" id="3.4.-.-" evidence="3"/>
<comment type="caution">
    <text evidence="3">The sequence shown here is derived from an EMBL/GenBank/DDBJ whole genome shotgun (WGS) entry which is preliminary data.</text>
</comment>
<dbReference type="RefSeq" id="WP_301131587.1">
    <property type="nucleotide sequence ID" value="NZ_JAUHPW010000003.1"/>
</dbReference>
<evidence type="ECO:0000313" key="4">
    <source>
        <dbReference type="Proteomes" id="UP001172728"/>
    </source>
</evidence>
<evidence type="ECO:0000259" key="2">
    <source>
        <dbReference type="Pfam" id="PF02517"/>
    </source>
</evidence>
<keyword evidence="3" id="KW-0645">Protease</keyword>
<dbReference type="EMBL" id="JAUHPW010000003">
    <property type="protein sequence ID" value="MDN4475135.1"/>
    <property type="molecule type" value="Genomic_DNA"/>
</dbReference>
<keyword evidence="1" id="KW-0812">Transmembrane</keyword>
<keyword evidence="3" id="KW-0482">Metalloprotease</keyword>
<dbReference type="Pfam" id="PF02517">
    <property type="entry name" value="Rce1-like"/>
    <property type="match status" value="1"/>
</dbReference>
<gene>
    <name evidence="3" type="ORF">QQX09_04590</name>
</gene>
<feature type="transmembrane region" description="Helical" evidence="1">
    <location>
        <begin position="90"/>
        <end position="109"/>
    </location>
</feature>
<feature type="transmembrane region" description="Helical" evidence="1">
    <location>
        <begin position="195"/>
        <end position="216"/>
    </location>
</feature>
<dbReference type="Proteomes" id="UP001172728">
    <property type="component" value="Unassembled WGS sequence"/>
</dbReference>
<feature type="transmembrane region" description="Helical" evidence="1">
    <location>
        <begin position="51"/>
        <end position="70"/>
    </location>
</feature>
<feature type="transmembrane region" description="Helical" evidence="1">
    <location>
        <begin position="228"/>
        <end position="247"/>
    </location>
</feature>
<organism evidence="3 4">
    <name type="scientific">Demequina litoralis</name>
    <dbReference type="NCBI Taxonomy" id="3051660"/>
    <lineage>
        <taxon>Bacteria</taxon>
        <taxon>Bacillati</taxon>
        <taxon>Actinomycetota</taxon>
        <taxon>Actinomycetes</taxon>
        <taxon>Micrococcales</taxon>
        <taxon>Demequinaceae</taxon>
        <taxon>Demequina</taxon>
    </lineage>
</organism>
<evidence type="ECO:0000256" key="1">
    <source>
        <dbReference type="SAM" id="Phobius"/>
    </source>
</evidence>
<accession>A0ABT8G7N4</accession>
<proteinExistence type="predicted"/>
<dbReference type="InterPro" id="IPR003675">
    <property type="entry name" value="Rce1/LyrA-like_dom"/>
</dbReference>